<protein>
    <submittedName>
        <fullName evidence="2">Uncharacterized protein</fullName>
    </submittedName>
</protein>
<keyword evidence="3" id="KW-1185">Reference proteome</keyword>
<evidence type="ECO:0000256" key="1">
    <source>
        <dbReference type="SAM" id="MobiDB-lite"/>
    </source>
</evidence>
<sequence length="348" mass="38510">MEVSGCSAIAVTRQWSMQYLSPHPLTLPPKSTSTNCPLPHYITPNLVHPSSLQLPSHPAGFTSFYQPALREVNWWGDFIPIERWNPPRVAHRFPEWGHKRYNMSPEVWIDTMNDHGDSTPDKYDRAYLGRDEYIEELSAMFNEDWARSQCPEIICSPMTESTDDEMVDQLDPSYDLGWNTHPSGSETPPAWGDESHSPAYDLGWGSQAPEAATPSVPAAVPETSVDDDPVYDLGWGHASSVDALAPAAQPDEEFSAHEDDGPAFDLGWDAQVTAPEVGMESGELGDASDDGPAYDLGWGNEHPEEEPMDNDNDDYDNNVVVVKSEAKEDILHDVTGEGSSTQLRVQLI</sequence>
<evidence type="ECO:0000313" key="3">
    <source>
        <dbReference type="Proteomes" id="UP000054485"/>
    </source>
</evidence>
<accession>A0A0D0A7M5</accession>
<dbReference type="AlphaFoldDB" id="A0A0D0A7M5"/>
<reference evidence="3" key="2">
    <citation type="submission" date="2015-01" db="EMBL/GenBank/DDBJ databases">
        <title>Evolutionary Origins and Diversification of the Mycorrhizal Mutualists.</title>
        <authorList>
            <consortium name="DOE Joint Genome Institute"/>
            <consortium name="Mycorrhizal Genomics Consortium"/>
            <person name="Kohler A."/>
            <person name="Kuo A."/>
            <person name="Nagy L.G."/>
            <person name="Floudas D."/>
            <person name="Copeland A."/>
            <person name="Barry K.W."/>
            <person name="Cichocki N."/>
            <person name="Veneault-Fourrey C."/>
            <person name="LaButti K."/>
            <person name="Lindquist E.A."/>
            <person name="Lipzen A."/>
            <person name="Lundell T."/>
            <person name="Morin E."/>
            <person name="Murat C."/>
            <person name="Riley R."/>
            <person name="Ohm R."/>
            <person name="Sun H."/>
            <person name="Tunlid A."/>
            <person name="Henrissat B."/>
            <person name="Grigoriev I.V."/>
            <person name="Hibbett D.S."/>
            <person name="Martin F."/>
        </authorList>
    </citation>
    <scope>NUCLEOTIDE SEQUENCE [LARGE SCALE GENOMIC DNA]</scope>
    <source>
        <strain evidence="3">UH-Slu-Lm8-n1</strain>
    </source>
</reference>
<proteinExistence type="predicted"/>
<feature type="region of interest" description="Disordered" evidence="1">
    <location>
        <begin position="174"/>
        <end position="233"/>
    </location>
</feature>
<organism evidence="2 3">
    <name type="scientific">Suillus luteus UH-Slu-Lm8-n1</name>
    <dbReference type="NCBI Taxonomy" id="930992"/>
    <lineage>
        <taxon>Eukaryota</taxon>
        <taxon>Fungi</taxon>
        <taxon>Dikarya</taxon>
        <taxon>Basidiomycota</taxon>
        <taxon>Agaricomycotina</taxon>
        <taxon>Agaricomycetes</taxon>
        <taxon>Agaricomycetidae</taxon>
        <taxon>Boletales</taxon>
        <taxon>Suillineae</taxon>
        <taxon>Suillaceae</taxon>
        <taxon>Suillus</taxon>
    </lineage>
</organism>
<dbReference type="EMBL" id="KN835801">
    <property type="protein sequence ID" value="KIK34149.1"/>
    <property type="molecule type" value="Genomic_DNA"/>
</dbReference>
<dbReference type="OrthoDB" id="2691369at2759"/>
<gene>
    <name evidence="2" type="ORF">CY34DRAFT_17919</name>
</gene>
<reference evidence="2 3" key="1">
    <citation type="submission" date="2014-04" db="EMBL/GenBank/DDBJ databases">
        <authorList>
            <consortium name="DOE Joint Genome Institute"/>
            <person name="Kuo A."/>
            <person name="Ruytinx J."/>
            <person name="Rineau F."/>
            <person name="Colpaert J."/>
            <person name="Kohler A."/>
            <person name="Nagy L.G."/>
            <person name="Floudas D."/>
            <person name="Copeland A."/>
            <person name="Barry K.W."/>
            <person name="Cichocki N."/>
            <person name="Veneault-Fourrey C."/>
            <person name="LaButti K."/>
            <person name="Lindquist E.A."/>
            <person name="Lipzen A."/>
            <person name="Lundell T."/>
            <person name="Morin E."/>
            <person name="Murat C."/>
            <person name="Sun H."/>
            <person name="Tunlid A."/>
            <person name="Henrissat B."/>
            <person name="Grigoriev I.V."/>
            <person name="Hibbett D.S."/>
            <person name="Martin F."/>
            <person name="Nordberg H.P."/>
            <person name="Cantor M.N."/>
            <person name="Hua S.X."/>
        </authorList>
    </citation>
    <scope>NUCLEOTIDE SEQUENCE [LARGE SCALE GENOMIC DNA]</scope>
    <source>
        <strain evidence="2 3">UH-Slu-Lm8-n1</strain>
    </source>
</reference>
<name>A0A0D0A7M5_9AGAM</name>
<dbReference type="InParanoid" id="A0A0D0A7M5"/>
<dbReference type="HOGENOM" id="CLU_797344_0_0_1"/>
<dbReference type="Proteomes" id="UP000054485">
    <property type="component" value="Unassembled WGS sequence"/>
</dbReference>
<feature type="compositionally biased region" description="Acidic residues" evidence="1">
    <location>
        <begin position="303"/>
        <end position="316"/>
    </location>
</feature>
<feature type="region of interest" description="Disordered" evidence="1">
    <location>
        <begin position="279"/>
        <end position="316"/>
    </location>
</feature>
<evidence type="ECO:0000313" key="2">
    <source>
        <dbReference type="EMBL" id="KIK34149.1"/>
    </source>
</evidence>